<evidence type="ECO:0000313" key="1">
    <source>
        <dbReference type="EMBL" id="MDJ1497652.1"/>
    </source>
</evidence>
<dbReference type="RefSeq" id="WP_314003392.1">
    <property type="nucleotide sequence ID" value="NZ_JASJOT010000034.1"/>
</dbReference>
<dbReference type="EMBL" id="JASJOT010000034">
    <property type="protein sequence ID" value="MDJ1497652.1"/>
    <property type="molecule type" value="Genomic_DNA"/>
</dbReference>
<sequence length="112" mass="13265">MKVQTDSLHLRELFLTGSFVSHQLSPRVHQKLLARLEYLQYTDSLDQFTKWIFLRTSLPPNFNLPLAEENEYYILIEEPFFIKIRVSQQPVLVCTLVDWVDLKQAFSHITLN</sequence>
<organism evidence="1 2">
    <name type="scientific">Xanthocytophaga flava</name>
    <dbReference type="NCBI Taxonomy" id="3048013"/>
    <lineage>
        <taxon>Bacteria</taxon>
        <taxon>Pseudomonadati</taxon>
        <taxon>Bacteroidota</taxon>
        <taxon>Cytophagia</taxon>
        <taxon>Cytophagales</taxon>
        <taxon>Rhodocytophagaceae</taxon>
        <taxon>Xanthocytophaga</taxon>
    </lineage>
</organism>
<accession>A0ABT7CV86</accession>
<evidence type="ECO:0008006" key="3">
    <source>
        <dbReference type="Google" id="ProtNLM"/>
    </source>
</evidence>
<dbReference type="Proteomes" id="UP001228581">
    <property type="component" value="Unassembled WGS sequence"/>
</dbReference>
<name>A0ABT7CV86_9BACT</name>
<comment type="caution">
    <text evidence="1">The sequence shown here is derived from an EMBL/GenBank/DDBJ whole genome shotgun (WGS) entry which is preliminary data.</text>
</comment>
<reference evidence="1 2" key="1">
    <citation type="submission" date="2023-05" db="EMBL/GenBank/DDBJ databases">
        <authorList>
            <person name="Zhang X."/>
        </authorList>
    </citation>
    <scope>NUCLEOTIDE SEQUENCE [LARGE SCALE GENOMIC DNA]</scope>
    <source>
        <strain evidence="1 2">DM2B3-1</strain>
    </source>
</reference>
<keyword evidence="2" id="KW-1185">Reference proteome</keyword>
<protein>
    <recommendedName>
        <fullName evidence="3">IPExxxVDY family protein</fullName>
    </recommendedName>
</protein>
<gene>
    <name evidence="1" type="ORF">QNI19_32230</name>
</gene>
<proteinExistence type="predicted"/>
<evidence type="ECO:0000313" key="2">
    <source>
        <dbReference type="Proteomes" id="UP001228581"/>
    </source>
</evidence>